<sequence length="322" mass="34465">MAFTATAHAAQRIPLAIGSDGHSLTASSGQGQRLAVVVSRRTTTKLAVFGAHDRWRQVTLATRRPHAVRFARLEGGAGLVAWDAGDAVRVRTWDRTGKLGPQRTVLTGVNTVWEGDTQHPGWDLASNRSGTVAIAAPTLQGGVRVTVREPGEDFAAAQDLRASGDLQPAISITAIATDGTMVVTWRDQAPYQDVAPGDATGAAMRQQRGAFAAIDPPAAHEDPSVWVVEGSRAVHPADDVLALCQAAKQGCRDPQLFTWPGGRQVLVFRRNFDQSYTAVRGTDGSFGKPRFASVSRVPVWTSKPGRVNFIQARKGALYVTTR</sequence>
<dbReference type="EMBL" id="JAPDOD010000002">
    <property type="protein sequence ID" value="MDA0159203.1"/>
    <property type="molecule type" value="Genomic_DNA"/>
</dbReference>
<name>A0A9X3MT64_9ACTN</name>
<dbReference type="Proteomes" id="UP001149140">
    <property type="component" value="Unassembled WGS sequence"/>
</dbReference>
<evidence type="ECO:0000313" key="1">
    <source>
        <dbReference type="EMBL" id="MDA0159203.1"/>
    </source>
</evidence>
<gene>
    <name evidence="1" type="ORF">OM076_02910</name>
</gene>
<reference evidence="1" key="1">
    <citation type="submission" date="2022-10" db="EMBL/GenBank/DDBJ databases">
        <title>The WGS of Solirubrobacter ginsenosidimutans DSM 21036.</title>
        <authorList>
            <person name="Jiang Z."/>
        </authorList>
    </citation>
    <scope>NUCLEOTIDE SEQUENCE</scope>
    <source>
        <strain evidence="1">DSM 21036</strain>
    </source>
</reference>
<proteinExistence type="predicted"/>
<evidence type="ECO:0000313" key="2">
    <source>
        <dbReference type="Proteomes" id="UP001149140"/>
    </source>
</evidence>
<dbReference type="RefSeq" id="WP_270037877.1">
    <property type="nucleotide sequence ID" value="NZ_JAPDOD010000002.1"/>
</dbReference>
<protein>
    <submittedName>
        <fullName evidence="1">Uncharacterized protein</fullName>
    </submittedName>
</protein>
<keyword evidence="2" id="KW-1185">Reference proteome</keyword>
<dbReference type="AlphaFoldDB" id="A0A9X3MT64"/>
<organism evidence="1 2">
    <name type="scientific">Solirubrobacter ginsenosidimutans</name>
    <dbReference type="NCBI Taxonomy" id="490573"/>
    <lineage>
        <taxon>Bacteria</taxon>
        <taxon>Bacillati</taxon>
        <taxon>Actinomycetota</taxon>
        <taxon>Thermoleophilia</taxon>
        <taxon>Solirubrobacterales</taxon>
        <taxon>Solirubrobacteraceae</taxon>
        <taxon>Solirubrobacter</taxon>
    </lineage>
</organism>
<comment type="caution">
    <text evidence="1">The sequence shown here is derived from an EMBL/GenBank/DDBJ whole genome shotgun (WGS) entry which is preliminary data.</text>
</comment>
<accession>A0A9X3MT64</accession>